<dbReference type="RefSeq" id="WP_062961205.1">
    <property type="nucleotide sequence ID" value="NZ_JPWJ01000001.1"/>
</dbReference>
<evidence type="ECO:0000313" key="2">
    <source>
        <dbReference type="EMBL" id="RCK53213.1"/>
    </source>
</evidence>
<proteinExistence type="predicted"/>
<gene>
    <name evidence="2" type="ORF">TH44_03210</name>
</gene>
<dbReference type="AlphaFoldDB" id="A0A367XHR7"/>
<dbReference type="Pfam" id="PF14301">
    <property type="entry name" value="DUF4376"/>
    <property type="match status" value="1"/>
</dbReference>
<feature type="domain" description="DUF4376" evidence="1">
    <location>
        <begin position="98"/>
        <end position="203"/>
    </location>
</feature>
<name>A0A367XHR7_9PROT</name>
<dbReference type="InterPro" id="IPR025484">
    <property type="entry name" value="DUF4376"/>
</dbReference>
<reference evidence="2 3" key="1">
    <citation type="submission" date="2014-07" db="EMBL/GenBank/DDBJ databases">
        <title>Draft genome sequence of Thalassospira xiamenensis IB13.</title>
        <authorList>
            <person name="Lai Q."/>
            <person name="Shao Z."/>
        </authorList>
    </citation>
    <scope>NUCLEOTIDE SEQUENCE [LARGE SCALE GENOMIC DNA]</scope>
    <source>
        <strain evidence="2 3">IB13</strain>
    </source>
</reference>
<comment type="caution">
    <text evidence="2">The sequence shown here is derived from an EMBL/GenBank/DDBJ whole genome shotgun (WGS) entry which is preliminary data.</text>
</comment>
<protein>
    <recommendedName>
        <fullName evidence="1">DUF4376 domain-containing protein</fullName>
    </recommendedName>
</protein>
<evidence type="ECO:0000259" key="1">
    <source>
        <dbReference type="Pfam" id="PF14301"/>
    </source>
</evidence>
<sequence>MTALYAICDQNWNLTEAVKSPKGIKAVTGKQFGDATQWTIEELRANFVLVIDQGVIPDQEWQTTIGNPTVVIDGDPEAPETMTATLQYTTQPITLEAAKAKLKERAKHCKFARMDAGVEFELGGTTYIAQTDSESRSLLMAVYFNALSGGLPNGRNWRFRDNSYPHLTSAEIIALGEAVNAMVAACFDQQAAHDAAIDALADLDACKDYDCSFGYPVPPG</sequence>
<dbReference type="Proteomes" id="UP000252266">
    <property type="component" value="Unassembled WGS sequence"/>
</dbReference>
<dbReference type="EMBL" id="JPWJ01000001">
    <property type="protein sequence ID" value="RCK53213.1"/>
    <property type="molecule type" value="Genomic_DNA"/>
</dbReference>
<evidence type="ECO:0000313" key="3">
    <source>
        <dbReference type="Proteomes" id="UP000252266"/>
    </source>
</evidence>
<organism evidence="2 3">
    <name type="scientific">Thalassospira xiamenensis</name>
    <dbReference type="NCBI Taxonomy" id="220697"/>
    <lineage>
        <taxon>Bacteria</taxon>
        <taxon>Pseudomonadati</taxon>
        <taxon>Pseudomonadota</taxon>
        <taxon>Alphaproteobacteria</taxon>
        <taxon>Rhodospirillales</taxon>
        <taxon>Thalassospiraceae</taxon>
        <taxon>Thalassospira</taxon>
    </lineage>
</organism>
<accession>A0A367XHR7</accession>